<dbReference type="EMBL" id="CAKOFQ010007009">
    <property type="protein sequence ID" value="CAH1987039.1"/>
    <property type="molecule type" value="Genomic_DNA"/>
</dbReference>
<comment type="caution">
    <text evidence="1">The sequence shown here is derived from an EMBL/GenBank/DDBJ whole genome shotgun (WGS) entry which is preliminary data.</text>
</comment>
<evidence type="ECO:0000313" key="1">
    <source>
        <dbReference type="EMBL" id="CAH1987039.1"/>
    </source>
</evidence>
<dbReference type="AlphaFoldDB" id="A0A9P0L7Q2"/>
<dbReference type="Proteomes" id="UP001152888">
    <property type="component" value="Unassembled WGS sequence"/>
</dbReference>
<reference evidence="1" key="1">
    <citation type="submission" date="2022-03" db="EMBL/GenBank/DDBJ databases">
        <authorList>
            <person name="Sayadi A."/>
        </authorList>
    </citation>
    <scope>NUCLEOTIDE SEQUENCE</scope>
</reference>
<organism evidence="1 2">
    <name type="scientific">Acanthoscelides obtectus</name>
    <name type="common">Bean weevil</name>
    <name type="synonym">Bruchus obtectus</name>
    <dbReference type="NCBI Taxonomy" id="200917"/>
    <lineage>
        <taxon>Eukaryota</taxon>
        <taxon>Metazoa</taxon>
        <taxon>Ecdysozoa</taxon>
        <taxon>Arthropoda</taxon>
        <taxon>Hexapoda</taxon>
        <taxon>Insecta</taxon>
        <taxon>Pterygota</taxon>
        <taxon>Neoptera</taxon>
        <taxon>Endopterygota</taxon>
        <taxon>Coleoptera</taxon>
        <taxon>Polyphaga</taxon>
        <taxon>Cucujiformia</taxon>
        <taxon>Chrysomeloidea</taxon>
        <taxon>Chrysomelidae</taxon>
        <taxon>Bruchinae</taxon>
        <taxon>Bruchini</taxon>
        <taxon>Acanthoscelides</taxon>
    </lineage>
</organism>
<gene>
    <name evidence="1" type="ORF">ACAOBT_LOCUS17634</name>
</gene>
<evidence type="ECO:0000313" key="2">
    <source>
        <dbReference type="Proteomes" id="UP001152888"/>
    </source>
</evidence>
<protein>
    <submittedName>
        <fullName evidence="1">Uncharacterized protein</fullName>
    </submittedName>
</protein>
<proteinExistence type="predicted"/>
<sequence length="105" mass="11435">MFRMQIITAYSLKSFKARIEVCAILLSSPHLIPVVKCAIASPCLTFGAVNWLSFSVSSTHSKISTSVNCSDVFSSIVEIFSIVSICCFICTRYKLNGIKCSGSLI</sequence>
<name>A0A9P0L7Q2_ACAOB</name>
<keyword evidence="2" id="KW-1185">Reference proteome</keyword>
<dbReference type="OrthoDB" id="1405469at2759"/>
<accession>A0A9P0L7Q2</accession>